<feature type="domain" description="Thyroglobulin type-1" evidence="4">
    <location>
        <begin position="119"/>
        <end position="165"/>
    </location>
</feature>
<protein>
    <recommendedName>
        <fullName evidence="4">Thyroglobulin type-1 domain-containing protein</fullName>
    </recommendedName>
</protein>
<feature type="domain" description="Thyroglobulin type-1" evidence="4">
    <location>
        <begin position="44"/>
        <end position="107"/>
    </location>
</feature>
<dbReference type="AlphaFoldDB" id="A0A8X6MHB8"/>
<evidence type="ECO:0000256" key="3">
    <source>
        <dbReference type="SAM" id="Phobius"/>
    </source>
</evidence>
<evidence type="ECO:0000313" key="5">
    <source>
        <dbReference type="EMBL" id="GFS56286.1"/>
    </source>
</evidence>
<keyword evidence="1 2" id="KW-1015">Disulfide bond</keyword>
<name>A0A8X6MHB8_9ARAC</name>
<dbReference type="OrthoDB" id="6409105at2759"/>
<keyword evidence="6" id="KW-1185">Reference proteome</keyword>
<reference evidence="5" key="1">
    <citation type="submission" date="2020-08" db="EMBL/GenBank/DDBJ databases">
        <title>Multicomponent nature underlies the extraordinary mechanical properties of spider dragline silk.</title>
        <authorList>
            <person name="Kono N."/>
            <person name="Nakamura H."/>
            <person name="Mori M."/>
            <person name="Yoshida Y."/>
            <person name="Ohtoshi R."/>
            <person name="Malay A.D."/>
            <person name="Moran D.A.P."/>
            <person name="Tomita M."/>
            <person name="Numata K."/>
            <person name="Arakawa K."/>
        </authorList>
    </citation>
    <scope>NUCLEOTIDE SEQUENCE</scope>
</reference>
<keyword evidence="3" id="KW-1133">Transmembrane helix</keyword>
<dbReference type="InterPro" id="IPR000716">
    <property type="entry name" value="Thyroglobulin_1"/>
</dbReference>
<dbReference type="InterPro" id="IPR036857">
    <property type="entry name" value="Thyroglobulin_1_sf"/>
</dbReference>
<dbReference type="Gene3D" id="4.10.800.10">
    <property type="entry name" value="Thyroglobulin type-1"/>
    <property type="match status" value="2"/>
</dbReference>
<dbReference type="SUPFAM" id="SSF57610">
    <property type="entry name" value="Thyroglobulin type-1 domain"/>
    <property type="match status" value="2"/>
</dbReference>
<dbReference type="Pfam" id="PF00086">
    <property type="entry name" value="Thyroglobulin_1"/>
    <property type="match status" value="1"/>
</dbReference>
<evidence type="ECO:0000256" key="1">
    <source>
        <dbReference type="ARBA" id="ARBA00023157"/>
    </source>
</evidence>
<accession>A0A8X6MHB8</accession>
<sequence length="166" mass="18562">MSCRVGKVIPQKFKLLLRNHVNMLTYAVILTVLFGCTLSHIRSETTCQTHQRNAGGAAAAMHWDIQCDAQGNYLPLQCTRESPKWCACYSKEDVLSRPSTRIKSCECHLAKDEAKKAKKGPCDIPECDTNGKFLKKQCCQQNCRCVDPTTGQTTRQPVADLNLRCP</sequence>
<organism evidence="5 6">
    <name type="scientific">Trichonephila inaurata madagascariensis</name>
    <dbReference type="NCBI Taxonomy" id="2747483"/>
    <lineage>
        <taxon>Eukaryota</taxon>
        <taxon>Metazoa</taxon>
        <taxon>Ecdysozoa</taxon>
        <taxon>Arthropoda</taxon>
        <taxon>Chelicerata</taxon>
        <taxon>Arachnida</taxon>
        <taxon>Araneae</taxon>
        <taxon>Araneomorphae</taxon>
        <taxon>Entelegynae</taxon>
        <taxon>Araneoidea</taxon>
        <taxon>Nephilidae</taxon>
        <taxon>Trichonephila</taxon>
        <taxon>Trichonephila inaurata</taxon>
    </lineage>
</organism>
<gene>
    <name evidence="5" type="primary">AVEN_80923_1</name>
    <name evidence="5" type="ORF">TNIN_295421</name>
</gene>
<comment type="caution">
    <text evidence="2">Lacks conserved residue(s) required for the propagation of feature annotation.</text>
</comment>
<comment type="caution">
    <text evidence="5">The sequence shown here is derived from an EMBL/GenBank/DDBJ whole genome shotgun (WGS) entry which is preliminary data.</text>
</comment>
<proteinExistence type="predicted"/>
<dbReference type="PROSITE" id="PS51162">
    <property type="entry name" value="THYROGLOBULIN_1_2"/>
    <property type="match status" value="2"/>
</dbReference>
<feature type="transmembrane region" description="Helical" evidence="3">
    <location>
        <begin position="21"/>
        <end position="41"/>
    </location>
</feature>
<evidence type="ECO:0000256" key="2">
    <source>
        <dbReference type="PROSITE-ProRule" id="PRU00500"/>
    </source>
</evidence>
<dbReference type="EMBL" id="BMAV01027097">
    <property type="protein sequence ID" value="GFS56286.1"/>
    <property type="molecule type" value="Genomic_DNA"/>
</dbReference>
<dbReference type="Proteomes" id="UP000886998">
    <property type="component" value="Unassembled WGS sequence"/>
</dbReference>
<feature type="disulfide bond" evidence="2">
    <location>
        <begin position="145"/>
        <end position="165"/>
    </location>
</feature>
<keyword evidence="3" id="KW-0812">Transmembrane</keyword>
<keyword evidence="3" id="KW-0472">Membrane</keyword>
<evidence type="ECO:0000313" key="6">
    <source>
        <dbReference type="Proteomes" id="UP000886998"/>
    </source>
</evidence>
<evidence type="ECO:0000259" key="4">
    <source>
        <dbReference type="PROSITE" id="PS51162"/>
    </source>
</evidence>